<sequence>MPPTEGAQEQALLDEMSRINNDYGVLQRRTAQALARTRHELAETQNVLGMVAHDLLTPLQAVAGFAEFLLDEPNLTEQQRHLVDRIAHSAEMMTGLTDELLQSMDVGASSLVLAPVDLVALVDSVSSRYRLLGNAVSFDRNTPAVKVDGDAIKLERMLDNLVTNALKFSPEGEQVEIAVVDEGPTVVLSVSDHGPGIAPEQHAAIFAPFHRAPGTAAAPGVGLGLAIVRQIVERHGGTVSVDSDLGQGATFVLRLPVMSPRPTSKA</sequence>
<dbReference type="InterPro" id="IPR036890">
    <property type="entry name" value="HATPase_C_sf"/>
</dbReference>
<dbReference type="AlphaFoldDB" id="A0A1I3I9B7"/>
<keyword evidence="7 12" id="KW-0418">Kinase</keyword>
<dbReference type="InterPro" id="IPR050351">
    <property type="entry name" value="BphY/WalK/GraS-like"/>
</dbReference>
<dbReference type="GO" id="GO:0030295">
    <property type="term" value="F:protein kinase activator activity"/>
    <property type="evidence" value="ECO:0007669"/>
    <property type="project" value="TreeGrafter"/>
</dbReference>
<dbReference type="Pfam" id="PF00512">
    <property type="entry name" value="HisKA"/>
    <property type="match status" value="1"/>
</dbReference>
<organism evidence="12 13">
    <name type="scientific">Nocardioides psychrotolerans</name>
    <dbReference type="NCBI Taxonomy" id="1005945"/>
    <lineage>
        <taxon>Bacteria</taxon>
        <taxon>Bacillati</taxon>
        <taxon>Actinomycetota</taxon>
        <taxon>Actinomycetes</taxon>
        <taxon>Propionibacteriales</taxon>
        <taxon>Nocardioidaceae</taxon>
        <taxon>Nocardioides</taxon>
    </lineage>
</organism>
<evidence type="ECO:0000256" key="2">
    <source>
        <dbReference type="ARBA" id="ARBA00004236"/>
    </source>
</evidence>
<dbReference type="SUPFAM" id="SSF55874">
    <property type="entry name" value="ATPase domain of HSP90 chaperone/DNA topoisomerase II/histidine kinase"/>
    <property type="match status" value="1"/>
</dbReference>
<dbReference type="SUPFAM" id="SSF47384">
    <property type="entry name" value="Homodimeric domain of signal transducing histidine kinase"/>
    <property type="match status" value="1"/>
</dbReference>
<dbReference type="InterPro" id="IPR004358">
    <property type="entry name" value="Sig_transdc_His_kin-like_C"/>
</dbReference>
<dbReference type="STRING" id="1005945.SAMN05216561_108170"/>
<dbReference type="GO" id="GO:0000156">
    <property type="term" value="F:phosphorelay response regulator activity"/>
    <property type="evidence" value="ECO:0007669"/>
    <property type="project" value="TreeGrafter"/>
</dbReference>
<evidence type="ECO:0000256" key="4">
    <source>
        <dbReference type="ARBA" id="ARBA00022553"/>
    </source>
</evidence>
<dbReference type="InterPro" id="IPR003594">
    <property type="entry name" value="HATPase_dom"/>
</dbReference>
<keyword evidence="5" id="KW-0808">Transferase</keyword>
<dbReference type="EMBL" id="FOQG01000008">
    <property type="protein sequence ID" value="SFI44499.1"/>
    <property type="molecule type" value="Genomic_DNA"/>
</dbReference>
<dbReference type="PRINTS" id="PR00344">
    <property type="entry name" value="BCTRLSENSOR"/>
</dbReference>
<evidence type="ECO:0000256" key="8">
    <source>
        <dbReference type="ARBA" id="ARBA00022840"/>
    </source>
</evidence>
<dbReference type="InterPro" id="IPR005467">
    <property type="entry name" value="His_kinase_dom"/>
</dbReference>
<dbReference type="PANTHER" id="PTHR42878">
    <property type="entry name" value="TWO-COMPONENT HISTIDINE KINASE"/>
    <property type="match status" value="1"/>
</dbReference>
<evidence type="ECO:0000256" key="3">
    <source>
        <dbReference type="ARBA" id="ARBA00012438"/>
    </source>
</evidence>
<evidence type="ECO:0000259" key="11">
    <source>
        <dbReference type="PROSITE" id="PS50109"/>
    </source>
</evidence>
<dbReference type="OrthoDB" id="567977at2"/>
<dbReference type="Gene3D" id="3.30.565.10">
    <property type="entry name" value="Histidine kinase-like ATPase, C-terminal domain"/>
    <property type="match status" value="1"/>
</dbReference>
<dbReference type="GO" id="GO:0005886">
    <property type="term" value="C:plasma membrane"/>
    <property type="evidence" value="ECO:0007669"/>
    <property type="project" value="UniProtKB-SubCell"/>
</dbReference>
<keyword evidence="4" id="KW-0597">Phosphoprotein</keyword>
<keyword evidence="13" id="KW-1185">Reference proteome</keyword>
<protein>
    <recommendedName>
        <fullName evidence="10">Sensor-like histidine kinase SenX3</fullName>
        <ecNumber evidence="3">2.7.13.3</ecNumber>
    </recommendedName>
</protein>
<dbReference type="EC" id="2.7.13.3" evidence="3"/>
<dbReference type="SMART" id="SM00388">
    <property type="entry name" value="HisKA"/>
    <property type="match status" value="1"/>
</dbReference>
<accession>A0A1I3I9B7</accession>
<dbReference type="CDD" id="cd00075">
    <property type="entry name" value="HATPase"/>
    <property type="match status" value="1"/>
</dbReference>
<feature type="domain" description="Histidine kinase" evidence="11">
    <location>
        <begin position="50"/>
        <end position="259"/>
    </location>
</feature>
<evidence type="ECO:0000256" key="7">
    <source>
        <dbReference type="ARBA" id="ARBA00022777"/>
    </source>
</evidence>
<evidence type="ECO:0000256" key="5">
    <source>
        <dbReference type="ARBA" id="ARBA00022679"/>
    </source>
</evidence>
<dbReference type="CDD" id="cd00082">
    <property type="entry name" value="HisKA"/>
    <property type="match status" value="1"/>
</dbReference>
<dbReference type="PROSITE" id="PS50109">
    <property type="entry name" value="HIS_KIN"/>
    <property type="match status" value="1"/>
</dbReference>
<dbReference type="Gene3D" id="1.10.287.130">
    <property type="match status" value="1"/>
</dbReference>
<keyword evidence="6" id="KW-0547">Nucleotide-binding</keyword>
<dbReference type="Proteomes" id="UP000198649">
    <property type="component" value="Unassembled WGS sequence"/>
</dbReference>
<proteinExistence type="predicted"/>
<dbReference type="SMART" id="SM00387">
    <property type="entry name" value="HATPase_c"/>
    <property type="match status" value="1"/>
</dbReference>
<keyword evidence="9" id="KW-0902">Two-component regulatory system</keyword>
<evidence type="ECO:0000256" key="10">
    <source>
        <dbReference type="ARBA" id="ARBA00039401"/>
    </source>
</evidence>
<gene>
    <name evidence="12" type="ORF">SAMN05216561_108170</name>
</gene>
<dbReference type="GO" id="GO:0007234">
    <property type="term" value="P:osmosensory signaling via phosphorelay pathway"/>
    <property type="evidence" value="ECO:0007669"/>
    <property type="project" value="TreeGrafter"/>
</dbReference>
<dbReference type="GO" id="GO:0005524">
    <property type="term" value="F:ATP binding"/>
    <property type="evidence" value="ECO:0007669"/>
    <property type="project" value="UniProtKB-KW"/>
</dbReference>
<dbReference type="Pfam" id="PF02518">
    <property type="entry name" value="HATPase_c"/>
    <property type="match status" value="1"/>
</dbReference>
<dbReference type="InterPro" id="IPR036097">
    <property type="entry name" value="HisK_dim/P_sf"/>
</dbReference>
<name>A0A1I3I9B7_9ACTN</name>
<evidence type="ECO:0000256" key="1">
    <source>
        <dbReference type="ARBA" id="ARBA00000085"/>
    </source>
</evidence>
<reference evidence="12 13" key="1">
    <citation type="submission" date="2016-10" db="EMBL/GenBank/DDBJ databases">
        <authorList>
            <person name="de Groot N.N."/>
        </authorList>
    </citation>
    <scope>NUCLEOTIDE SEQUENCE [LARGE SCALE GENOMIC DNA]</scope>
    <source>
        <strain evidence="12 13">CGMCC 1.11156</strain>
    </source>
</reference>
<comment type="subcellular location">
    <subcellularLocation>
        <location evidence="2">Cell membrane</location>
    </subcellularLocation>
</comment>
<evidence type="ECO:0000313" key="13">
    <source>
        <dbReference type="Proteomes" id="UP000198649"/>
    </source>
</evidence>
<dbReference type="InterPro" id="IPR003661">
    <property type="entry name" value="HisK_dim/P_dom"/>
</dbReference>
<keyword evidence="8" id="KW-0067">ATP-binding</keyword>
<evidence type="ECO:0000256" key="6">
    <source>
        <dbReference type="ARBA" id="ARBA00022741"/>
    </source>
</evidence>
<evidence type="ECO:0000256" key="9">
    <source>
        <dbReference type="ARBA" id="ARBA00023012"/>
    </source>
</evidence>
<dbReference type="FunFam" id="3.30.565.10:FF:000006">
    <property type="entry name" value="Sensor histidine kinase WalK"/>
    <property type="match status" value="1"/>
</dbReference>
<dbReference type="GO" id="GO:0000155">
    <property type="term" value="F:phosphorelay sensor kinase activity"/>
    <property type="evidence" value="ECO:0007669"/>
    <property type="project" value="InterPro"/>
</dbReference>
<dbReference type="PANTHER" id="PTHR42878:SF7">
    <property type="entry name" value="SENSOR HISTIDINE KINASE GLRK"/>
    <property type="match status" value="1"/>
</dbReference>
<comment type="catalytic activity">
    <reaction evidence="1">
        <text>ATP + protein L-histidine = ADP + protein N-phospho-L-histidine.</text>
        <dbReference type="EC" id="2.7.13.3"/>
    </reaction>
</comment>
<dbReference type="RefSeq" id="WP_091113540.1">
    <property type="nucleotide sequence ID" value="NZ_BKAF01000036.1"/>
</dbReference>
<evidence type="ECO:0000313" key="12">
    <source>
        <dbReference type="EMBL" id="SFI44499.1"/>
    </source>
</evidence>